<evidence type="ECO:0000313" key="11">
    <source>
        <dbReference type="EMBL" id="MXR52499.1"/>
    </source>
</evidence>
<dbReference type="InterPro" id="IPR002145">
    <property type="entry name" value="CopG"/>
</dbReference>
<dbReference type="InterPro" id="IPR027271">
    <property type="entry name" value="Acetolactate_synth/TF_NikR_C"/>
</dbReference>
<comment type="similarity">
    <text evidence="2 8">Belongs to the transcriptional regulatory CopG/NikR family.</text>
</comment>
<keyword evidence="12" id="KW-1185">Reference proteome</keyword>
<comment type="caution">
    <text evidence="11">The sequence shown here is derived from an EMBL/GenBank/DDBJ whole genome shotgun (WGS) entry which is preliminary data.</text>
</comment>
<feature type="binding site" evidence="8">
    <location>
        <position position="90"/>
    </location>
    <ligand>
        <name>Ni(2+)</name>
        <dbReference type="ChEBI" id="CHEBI:49786"/>
    </ligand>
</feature>
<dbReference type="GO" id="GO:0003700">
    <property type="term" value="F:DNA-binding transcription factor activity"/>
    <property type="evidence" value="ECO:0007669"/>
    <property type="project" value="UniProtKB-UniRule"/>
</dbReference>
<name>A0A6B0TH24_9EURY</name>
<dbReference type="SUPFAM" id="SSF55021">
    <property type="entry name" value="ACT-like"/>
    <property type="match status" value="1"/>
</dbReference>
<feature type="domain" description="Ribbon-helix-helix protein CopG" evidence="9">
    <location>
        <begin position="3"/>
        <end position="41"/>
    </location>
</feature>
<dbReference type="EMBL" id="WUUT01000005">
    <property type="protein sequence ID" value="MXR52499.1"/>
    <property type="molecule type" value="Genomic_DNA"/>
</dbReference>
<evidence type="ECO:0000313" key="12">
    <source>
        <dbReference type="Proteomes" id="UP000466535"/>
    </source>
</evidence>
<dbReference type="CDD" id="cd22231">
    <property type="entry name" value="RHH_NikR_HicB-like"/>
    <property type="match status" value="1"/>
</dbReference>
<dbReference type="OrthoDB" id="9459at2157"/>
<dbReference type="Proteomes" id="UP000466535">
    <property type="component" value="Unassembled WGS sequence"/>
</dbReference>
<keyword evidence="7 8" id="KW-0804">Transcription</keyword>
<dbReference type="PANTHER" id="PTHR34719:SF3">
    <property type="entry name" value="NICKEL-RESPONSIVE REGULATOR-RELATED"/>
    <property type="match status" value="1"/>
</dbReference>
<feature type="binding site" evidence="8">
    <location>
        <position position="77"/>
    </location>
    <ligand>
        <name>Ni(2+)</name>
        <dbReference type="ChEBI" id="CHEBI:49786"/>
    </ligand>
</feature>
<evidence type="ECO:0000256" key="6">
    <source>
        <dbReference type="ARBA" id="ARBA00023125"/>
    </source>
</evidence>
<evidence type="ECO:0000256" key="1">
    <source>
        <dbReference type="ARBA" id="ARBA00002339"/>
    </source>
</evidence>
<evidence type="ECO:0000256" key="7">
    <source>
        <dbReference type="ARBA" id="ARBA00023163"/>
    </source>
</evidence>
<dbReference type="InterPro" id="IPR022988">
    <property type="entry name" value="Ni_resp_reg_NikR"/>
</dbReference>
<dbReference type="GO" id="GO:0016151">
    <property type="term" value="F:nickel cation binding"/>
    <property type="evidence" value="ECO:0007669"/>
    <property type="project" value="UniProtKB-UniRule"/>
</dbReference>
<dbReference type="InterPro" id="IPR013321">
    <property type="entry name" value="Arc_rbn_hlx_hlx"/>
</dbReference>
<proteinExistence type="inferred from homology"/>
<dbReference type="SUPFAM" id="SSF47598">
    <property type="entry name" value="Ribbon-helix-helix"/>
    <property type="match status" value="1"/>
</dbReference>
<dbReference type="AlphaFoldDB" id="A0A6B0TH24"/>
<evidence type="ECO:0000256" key="5">
    <source>
        <dbReference type="ARBA" id="ARBA00023015"/>
    </source>
</evidence>
<feature type="binding site" evidence="8">
    <location>
        <position position="96"/>
    </location>
    <ligand>
        <name>Ni(2+)</name>
        <dbReference type="ChEBI" id="CHEBI:49786"/>
    </ligand>
</feature>
<accession>A0A6B0TH24</accession>
<dbReference type="RefSeq" id="WP_159764633.1">
    <property type="nucleotide sequence ID" value="NZ_WUUT01000005.1"/>
</dbReference>
<dbReference type="InterPro" id="IPR045865">
    <property type="entry name" value="ACT-like_dom_sf"/>
</dbReference>
<dbReference type="Pfam" id="PF08753">
    <property type="entry name" value="NikR_C"/>
    <property type="match status" value="1"/>
</dbReference>
<dbReference type="Gene3D" id="3.30.70.1150">
    <property type="entry name" value="ACT-like. Chain A, domain 2"/>
    <property type="match status" value="1"/>
</dbReference>
<keyword evidence="6 8" id="KW-0238">DNA-binding</keyword>
<gene>
    <name evidence="11" type="ORF">GRX03_12890</name>
</gene>
<organism evidence="11 12">
    <name type="scientific">Halovenus carboxidivorans</name>
    <dbReference type="NCBI Taxonomy" id="2692199"/>
    <lineage>
        <taxon>Archaea</taxon>
        <taxon>Methanobacteriati</taxon>
        <taxon>Methanobacteriota</taxon>
        <taxon>Stenosarchaea group</taxon>
        <taxon>Halobacteria</taxon>
        <taxon>Halobacteriales</taxon>
        <taxon>Haloarculaceae</taxon>
        <taxon>Halovenus</taxon>
    </lineage>
</organism>
<keyword evidence="4 8" id="KW-0479">Metal-binding</keyword>
<reference evidence="11 12" key="1">
    <citation type="submission" date="2019-12" db="EMBL/GenBank/DDBJ databases">
        <title>Isolation and characterization of three novel carbon monoxide-oxidizing members of Halobacteria from salione crusts and soils.</title>
        <authorList>
            <person name="Myers M.R."/>
            <person name="King G.M."/>
        </authorList>
    </citation>
    <scope>NUCLEOTIDE SEQUENCE [LARGE SCALE GENOMIC DNA]</scope>
    <source>
        <strain evidence="11 12">WSH3</strain>
    </source>
</reference>
<evidence type="ECO:0000259" key="9">
    <source>
        <dbReference type="Pfam" id="PF01402"/>
    </source>
</evidence>
<comment type="function">
    <text evidence="1 8">Transcriptional regulator.</text>
</comment>
<feature type="domain" description="Transcription factor NikR nickel binding C-terminal" evidence="10">
    <location>
        <begin position="54"/>
        <end position="129"/>
    </location>
</feature>
<dbReference type="HAMAP" id="MF_00476">
    <property type="entry name" value="NikR"/>
    <property type="match status" value="1"/>
</dbReference>
<dbReference type="GO" id="GO:0003677">
    <property type="term" value="F:DNA binding"/>
    <property type="evidence" value="ECO:0007669"/>
    <property type="project" value="UniProtKB-KW"/>
</dbReference>
<sequence>MTVVSVSMPDELLERLDTFAEEHGYTGRSEVVREASRNLLTEFEDKQLEDRDLMGVVTVLFDFESTDVEQKMMHLRHEYDHLVTSHVHNHVGNHYCMELFILEGTLDNISTFVGKIRATQDTLSIDYSVMPVDRIGSVV</sequence>
<keyword evidence="3 8" id="KW-0533">Nickel</keyword>
<feature type="binding site" evidence="8">
    <location>
        <position position="88"/>
    </location>
    <ligand>
        <name>Ni(2+)</name>
        <dbReference type="ChEBI" id="CHEBI:49786"/>
    </ligand>
</feature>
<evidence type="ECO:0000256" key="3">
    <source>
        <dbReference type="ARBA" id="ARBA00022596"/>
    </source>
</evidence>
<dbReference type="Pfam" id="PF01402">
    <property type="entry name" value="RHH_1"/>
    <property type="match status" value="1"/>
</dbReference>
<evidence type="ECO:0000256" key="2">
    <source>
        <dbReference type="ARBA" id="ARBA00008478"/>
    </source>
</evidence>
<evidence type="ECO:0000256" key="4">
    <source>
        <dbReference type="ARBA" id="ARBA00022723"/>
    </source>
</evidence>
<dbReference type="InterPro" id="IPR010985">
    <property type="entry name" value="Ribbon_hlx_hlx"/>
</dbReference>
<dbReference type="Gene3D" id="1.10.1220.10">
    <property type="entry name" value="Met repressor-like"/>
    <property type="match status" value="1"/>
</dbReference>
<dbReference type="GO" id="GO:0010045">
    <property type="term" value="P:response to nickel cation"/>
    <property type="evidence" value="ECO:0007669"/>
    <property type="project" value="InterPro"/>
</dbReference>
<keyword evidence="5 8" id="KW-0805">Transcription regulation</keyword>
<comment type="cofactor">
    <cofactor evidence="8">
        <name>Ni(2+)</name>
        <dbReference type="ChEBI" id="CHEBI:49786"/>
    </cofactor>
    <text evidence="8">Binds 1 nickel ion per subunit.</text>
</comment>
<protein>
    <recommendedName>
        <fullName evidence="8">Putative nickel-responsive regulator</fullName>
    </recommendedName>
</protein>
<evidence type="ECO:0000256" key="8">
    <source>
        <dbReference type="HAMAP-Rule" id="MF_00476"/>
    </source>
</evidence>
<dbReference type="InterPro" id="IPR014864">
    <property type="entry name" value="TF_NikR_Ni-bd_C"/>
</dbReference>
<evidence type="ECO:0000259" key="10">
    <source>
        <dbReference type="Pfam" id="PF08753"/>
    </source>
</evidence>
<dbReference type="PANTHER" id="PTHR34719">
    <property type="entry name" value="NICKEL-RESPONSIVE REGULATOR"/>
    <property type="match status" value="1"/>
</dbReference>
<dbReference type="InterPro" id="IPR050192">
    <property type="entry name" value="CopG/NikR_regulator"/>
</dbReference>